<dbReference type="SUPFAM" id="SSF81383">
    <property type="entry name" value="F-box domain"/>
    <property type="match status" value="1"/>
</dbReference>
<evidence type="ECO:0000313" key="1">
    <source>
        <dbReference type="EMBL" id="KAK6937494.1"/>
    </source>
</evidence>
<dbReference type="PANTHER" id="PTHR31348:SF3">
    <property type="entry name" value="EID1-LIKE F-BOX PROTEIN 3"/>
    <property type="match status" value="1"/>
</dbReference>
<dbReference type="InterPro" id="IPR036047">
    <property type="entry name" value="F-box-like_dom_sf"/>
</dbReference>
<organism evidence="1 2">
    <name type="scientific">Dillenia turbinata</name>
    <dbReference type="NCBI Taxonomy" id="194707"/>
    <lineage>
        <taxon>Eukaryota</taxon>
        <taxon>Viridiplantae</taxon>
        <taxon>Streptophyta</taxon>
        <taxon>Embryophyta</taxon>
        <taxon>Tracheophyta</taxon>
        <taxon>Spermatophyta</taxon>
        <taxon>Magnoliopsida</taxon>
        <taxon>eudicotyledons</taxon>
        <taxon>Gunneridae</taxon>
        <taxon>Pentapetalae</taxon>
        <taxon>Dilleniales</taxon>
        <taxon>Dilleniaceae</taxon>
        <taxon>Dillenia</taxon>
    </lineage>
</organism>
<dbReference type="Proteomes" id="UP001370490">
    <property type="component" value="Unassembled WGS sequence"/>
</dbReference>
<reference evidence="1 2" key="1">
    <citation type="submission" date="2023-12" db="EMBL/GenBank/DDBJ databases">
        <title>A high-quality genome assembly for Dillenia turbinata (Dilleniales).</title>
        <authorList>
            <person name="Chanderbali A."/>
        </authorList>
    </citation>
    <scope>NUCLEOTIDE SEQUENCE [LARGE SCALE GENOMIC DNA]</scope>
    <source>
        <strain evidence="1">LSX21</strain>
        <tissue evidence="1">Leaf</tissue>
    </source>
</reference>
<sequence>MSESKRVRVDPVTDGSEPNELGIFNERVLVLVFESIKWDLPTLCKTASVCRKLRALTMRLLWREMCVYRAPRMVSALTNGGPSSRVAGGWLALAKLLFFCCGCDSTRNFQVGRTIPGHFVKESRFSKTSGRSFLTRTCRSDLLYVSDPCEHAKTDQEEDLGVYRGIFGRFLKSRTRACLVGRGLELEERVRCPYCGARLDNYNEKVDENRM</sequence>
<evidence type="ECO:0008006" key="3">
    <source>
        <dbReference type="Google" id="ProtNLM"/>
    </source>
</evidence>
<evidence type="ECO:0000313" key="2">
    <source>
        <dbReference type="Proteomes" id="UP001370490"/>
    </source>
</evidence>
<dbReference type="PANTHER" id="PTHR31348">
    <property type="entry name" value="EID1-LIKE F-BOX PROTEIN 2-RELATED"/>
    <property type="match status" value="1"/>
</dbReference>
<name>A0AAN8VP98_9MAGN</name>
<dbReference type="AlphaFoldDB" id="A0AAN8VP98"/>
<proteinExistence type="predicted"/>
<comment type="caution">
    <text evidence="1">The sequence shown here is derived from an EMBL/GenBank/DDBJ whole genome shotgun (WGS) entry which is preliminary data.</text>
</comment>
<keyword evidence="2" id="KW-1185">Reference proteome</keyword>
<gene>
    <name evidence="1" type="ORF">RJ641_031002</name>
</gene>
<dbReference type="InterPro" id="IPR040267">
    <property type="entry name" value="EID1-like"/>
</dbReference>
<accession>A0AAN8VP98</accession>
<dbReference type="EMBL" id="JBAMMX010000006">
    <property type="protein sequence ID" value="KAK6937494.1"/>
    <property type="molecule type" value="Genomic_DNA"/>
</dbReference>
<protein>
    <recommendedName>
        <fullName evidence="3">F-box domain-containing protein</fullName>
    </recommendedName>
</protein>